<gene>
    <name evidence="7" type="ORF">K458DRAFT_318566</name>
</gene>
<dbReference type="EMBL" id="MU005617">
    <property type="protein sequence ID" value="KAF2677856.1"/>
    <property type="molecule type" value="Genomic_DNA"/>
</dbReference>
<feature type="compositionally biased region" description="Low complexity" evidence="5">
    <location>
        <begin position="19"/>
        <end position="28"/>
    </location>
</feature>
<name>A0A6G1II01_9PLEO</name>
<keyword evidence="4" id="KW-0539">Nucleus</keyword>
<comment type="subcellular location">
    <subcellularLocation>
        <location evidence="1">Nucleus</location>
    </subcellularLocation>
</comment>
<proteinExistence type="predicted"/>
<evidence type="ECO:0000256" key="5">
    <source>
        <dbReference type="SAM" id="MobiDB-lite"/>
    </source>
</evidence>
<evidence type="ECO:0000256" key="2">
    <source>
        <dbReference type="ARBA" id="ARBA00014654"/>
    </source>
</evidence>
<dbReference type="Pfam" id="PF01878">
    <property type="entry name" value="EVE"/>
    <property type="match status" value="1"/>
</dbReference>
<evidence type="ECO:0000256" key="3">
    <source>
        <dbReference type="ARBA" id="ARBA00022553"/>
    </source>
</evidence>
<organism evidence="7 8">
    <name type="scientific">Lentithecium fluviatile CBS 122367</name>
    <dbReference type="NCBI Taxonomy" id="1168545"/>
    <lineage>
        <taxon>Eukaryota</taxon>
        <taxon>Fungi</taxon>
        <taxon>Dikarya</taxon>
        <taxon>Ascomycota</taxon>
        <taxon>Pezizomycotina</taxon>
        <taxon>Dothideomycetes</taxon>
        <taxon>Pleosporomycetidae</taxon>
        <taxon>Pleosporales</taxon>
        <taxon>Massarineae</taxon>
        <taxon>Lentitheciaceae</taxon>
        <taxon>Lentithecium</taxon>
    </lineage>
</organism>
<feature type="compositionally biased region" description="Basic and acidic residues" evidence="5">
    <location>
        <begin position="29"/>
        <end position="38"/>
    </location>
</feature>
<sequence>MSSTRRSTRQSAAPAPKYADSSPSFSDSDAPKRNDKKAAARRKRVREPDADVEKEDGSPPPKKAATPAAKSKAKSKAKPKPAATTKPTAAPALTASPTNRDAAGNQDVYWLFKAEPTQRYENGQKAGEAFSIDDLQACTKPEPWTGVRNPQATSIMKEMRAGDLGFFYHSNAKPSGVVGILRVVQEAKVDETAFDKGDAYFDPKSTREKPRWWCVGVEFVKRFEGVVDLGKIKGFAGKGGPLEGMQLVRNSRLSVSRVTRGEWEFILGLAEGKEGVEGDGEDTKGEDGDDNAEQDDDGAK</sequence>
<dbReference type="SUPFAM" id="SSF88697">
    <property type="entry name" value="PUA domain-like"/>
    <property type="match status" value="1"/>
</dbReference>
<evidence type="ECO:0000256" key="4">
    <source>
        <dbReference type="ARBA" id="ARBA00023242"/>
    </source>
</evidence>
<dbReference type="CDD" id="cd21133">
    <property type="entry name" value="EVE"/>
    <property type="match status" value="1"/>
</dbReference>
<dbReference type="OrthoDB" id="41445at2759"/>
<dbReference type="InterPro" id="IPR015947">
    <property type="entry name" value="PUA-like_sf"/>
</dbReference>
<accession>A0A6G1II01</accession>
<dbReference type="AlphaFoldDB" id="A0A6G1II01"/>
<feature type="region of interest" description="Disordered" evidence="5">
    <location>
        <begin position="1"/>
        <end position="105"/>
    </location>
</feature>
<evidence type="ECO:0000313" key="7">
    <source>
        <dbReference type="EMBL" id="KAF2677856.1"/>
    </source>
</evidence>
<feature type="domain" description="EVE" evidence="6">
    <location>
        <begin position="109"/>
        <end position="268"/>
    </location>
</feature>
<feature type="compositionally biased region" description="Low complexity" evidence="5">
    <location>
        <begin position="80"/>
        <end position="98"/>
    </location>
</feature>
<reference evidence="7" key="1">
    <citation type="journal article" date="2020" name="Stud. Mycol.">
        <title>101 Dothideomycetes genomes: a test case for predicting lifestyles and emergence of pathogens.</title>
        <authorList>
            <person name="Haridas S."/>
            <person name="Albert R."/>
            <person name="Binder M."/>
            <person name="Bloem J."/>
            <person name="Labutti K."/>
            <person name="Salamov A."/>
            <person name="Andreopoulos B."/>
            <person name="Baker S."/>
            <person name="Barry K."/>
            <person name="Bills G."/>
            <person name="Bluhm B."/>
            <person name="Cannon C."/>
            <person name="Castanera R."/>
            <person name="Culley D."/>
            <person name="Daum C."/>
            <person name="Ezra D."/>
            <person name="Gonzalez J."/>
            <person name="Henrissat B."/>
            <person name="Kuo A."/>
            <person name="Liang C."/>
            <person name="Lipzen A."/>
            <person name="Lutzoni F."/>
            <person name="Magnuson J."/>
            <person name="Mondo S."/>
            <person name="Nolan M."/>
            <person name="Ohm R."/>
            <person name="Pangilinan J."/>
            <person name="Park H.-J."/>
            <person name="Ramirez L."/>
            <person name="Alfaro M."/>
            <person name="Sun H."/>
            <person name="Tritt A."/>
            <person name="Yoshinaga Y."/>
            <person name="Zwiers L.-H."/>
            <person name="Turgeon B."/>
            <person name="Goodwin S."/>
            <person name="Spatafora J."/>
            <person name="Crous P."/>
            <person name="Grigoriev I."/>
        </authorList>
    </citation>
    <scope>NUCLEOTIDE SEQUENCE</scope>
    <source>
        <strain evidence="7">CBS 122367</strain>
    </source>
</reference>
<dbReference type="PANTHER" id="PTHR14087">
    <property type="entry name" value="THYMOCYTE NUCLEAR PROTEIN 1"/>
    <property type="match status" value="1"/>
</dbReference>
<evidence type="ECO:0000256" key="1">
    <source>
        <dbReference type="ARBA" id="ARBA00004123"/>
    </source>
</evidence>
<dbReference type="InterPro" id="IPR047197">
    <property type="entry name" value="THYN1-like_EVE"/>
</dbReference>
<keyword evidence="3" id="KW-0597">Phosphoprotein</keyword>
<dbReference type="GO" id="GO:0005634">
    <property type="term" value="C:nucleus"/>
    <property type="evidence" value="ECO:0007669"/>
    <property type="project" value="UniProtKB-SubCell"/>
</dbReference>
<dbReference type="InterPro" id="IPR002740">
    <property type="entry name" value="EVE_domain"/>
</dbReference>
<keyword evidence="8" id="KW-1185">Reference proteome</keyword>
<feature type="region of interest" description="Disordered" evidence="5">
    <location>
        <begin position="272"/>
        <end position="300"/>
    </location>
</feature>
<feature type="compositionally biased region" description="Basic and acidic residues" evidence="5">
    <location>
        <begin position="272"/>
        <end position="286"/>
    </location>
</feature>
<protein>
    <recommendedName>
        <fullName evidence="2">Thymocyte nuclear protein 1</fullName>
    </recommendedName>
</protein>
<dbReference type="PANTHER" id="PTHR14087:SF7">
    <property type="entry name" value="THYMOCYTE NUCLEAR PROTEIN 1"/>
    <property type="match status" value="1"/>
</dbReference>
<feature type="compositionally biased region" description="Acidic residues" evidence="5">
    <location>
        <begin position="287"/>
        <end position="300"/>
    </location>
</feature>
<dbReference type="Proteomes" id="UP000799291">
    <property type="component" value="Unassembled WGS sequence"/>
</dbReference>
<evidence type="ECO:0000259" key="6">
    <source>
        <dbReference type="Pfam" id="PF01878"/>
    </source>
</evidence>
<feature type="compositionally biased region" description="Basic and acidic residues" evidence="5">
    <location>
        <begin position="46"/>
        <end position="57"/>
    </location>
</feature>
<dbReference type="InterPro" id="IPR052181">
    <property type="entry name" value="5hmC_binding"/>
</dbReference>
<dbReference type="FunFam" id="3.10.590.10:FF:000003">
    <property type="entry name" value="Thymocyte nuclear protein 1"/>
    <property type="match status" value="1"/>
</dbReference>
<dbReference type="Gene3D" id="3.10.590.10">
    <property type="entry name" value="ph1033 like domains"/>
    <property type="match status" value="1"/>
</dbReference>
<evidence type="ECO:0000313" key="8">
    <source>
        <dbReference type="Proteomes" id="UP000799291"/>
    </source>
</evidence>